<reference evidence="1 2" key="1">
    <citation type="submission" date="2015-04" db="EMBL/GenBank/DDBJ databases">
        <title>Draft genome of the roundworm Trichinella nativa.</title>
        <authorList>
            <person name="Mitreva M."/>
        </authorList>
    </citation>
    <scope>NUCLEOTIDE SEQUENCE [LARGE SCALE GENOMIC DNA]</scope>
    <source>
        <strain evidence="1 2">ISS45</strain>
    </source>
</reference>
<dbReference type="AlphaFoldDB" id="A0A1Y3E9E8"/>
<name>A0A1Y3E9E8_9BILA</name>
<comment type="caution">
    <text evidence="1">The sequence shown here is derived from an EMBL/GenBank/DDBJ whole genome shotgun (WGS) entry which is preliminary data.</text>
</comment>
<protein>
    <submittedName>
        <fullName evidence="1">Uncharacterized protein</fullName>
    </submittedName>
</protein>
<organism evidence="1 2">
    <name type="scientific">Trichinella nativa</name>
    <dbReference type="NCBI Taxonomy" id="6335"/>
    <lineage>
        <taxon>Eukaryota</taxon>
        <taxon>Metazoa</taxon>
        <taxon>Ecdysozoa</taxon>
        <taxon>Nematoda</taxon>
        <taxon>Enoplea</taxon>
        <taxon>Dorylaimia</taxon>
        <taxon>Trichinellida</taxon>
        <taxon>Trichinellidae</taxon>
        <taxon>Trichinella</taxon>
    </lineage>
</organism>
<dbReference type="EMBL" id="LVZM01020431">
    <property type="protein sequence ID" value="OUC41665.1"/>
    <property type="molecule type" value="Genomic_DNA"/>
</dbReference>
<dbReference type="Proteomes" id="UP000243006">
    <property type="component" value="Unassembled WGS sequence"/>
</dbReference>
<proteinExistence type="predicted"/>
<gene>
    <name evidence="1" type="ORF">D917_10756</name>
</gene>
<accession>A0A1Y3E9E8</accession>
<evidence type="ECO:0000313" key="1">
    <source>
        <dbReference type="EMBL" id="OUC41665.1"/>
    </source>
</evidence>
<sequence>STKYGITTYRITDGFANFNCSNNESVVNCSSIRRWDNFFVSMYAQAFWVARSFLLVSEAFTDFSGIFSNVASVIMDINTGALMFLNISI</sequence>
<feature type="non-terminal residue" evidence="1">
    <location>
        <position position="1"/>
    </location>
</feature>
<evidence type="ECO:0000313" key="2">
    <source>
        <dbReference type="Proteomes" id="UP000243006"/>
    </source>
</evidence>